<keyword evidence="1 4" id="KW-0808">Transferase</keyword>
<keyword evidence="2" id="KW-0012">Acyltransferase</keyword>
<keyword evidence="5" id="KW-1185">Reference proteome</keyword>
<evidence type="ECO:0000313" key="5">
    <source>
        <dbReference type="Proteomes" id="UP000271678"/>
    </source>
</evidence>
<dbReference type="GO" id="GO:0016747">
    <property type="term" value="F:acyltransferase activity, transferring groups other than amino-acyl groups"/>
    <property type="evidence" value="ECO:0007669"/>
    <property type="project" value="InterPro"/>
</dbReference>
<evidence type="ECO:0000256" key="2">
    <source>
        <dbReference type="ARBA" id="ARBA00023315"/>
    </source>
</evidence>
<dbReference type="RefSeq" id="WP_123272623.1">
    <property type="nucleotide sequence ID" value="NZ_RJJQ01000020.1"/>
</dbReference>
<comment type="caution">
    <text evidence="4">The sequence shown here is derived from an EMBL/GenBank/DDBJ whole genome shotgun (WGS) entry which is preliminary data.</text>
</comment>
<dbReference type="OrthoDB" id="8221829at2"/>
<dbReference type="Proteomes" id="UP000271678">
    <property type="component" value="Unassembled WGS sequence"/>
</dbReference>
<dbReference type="PANTHER" id="PTHR43877">
    <property type="entry name" value="AMINOALKYLPHOSPHONATE N-ACETYLTRANSFERASE-RELATED-RELATED"/>
    <property type="match status" value="1"/>
</dbReference>
<dbReference type="InterPro" id="IPR000182">
    <property type="entry name" value="GNAT_dom"/>
</dbReference>
<organism evidence="4 5">
    <name type="scientific">Flexivirga caeni</name>
    <dbReference type="NCBI Taxonomy" id="2294115"/>
    <lineage>
        <taxon>Bacteria</taxon>
        <taxon>Bacillati</taxon>
        <taxon>Actinomycetota</taxon>
        <taxon>Actinomycetes</taxon>
        <taxon>Micrococcales</taxon>
        <taxon>Dermacoccaceae</taxon>
        <taxon>Flexivirga</taxon>
    </lineage>
</organism>
<evidence type="ECO:0000256" key="1">
    <source>
        <dbReference type="ARBA" id="ARBA00022679"/>
    </source>
</evidence>
<proteinExistence type="predicted"/>
<gene>
    <name evidence="4" type="ORF">EFY87_16700</name>
</gene>
<dbReference type="Gene3D" id="3.40.630.30">
    <property type="match status" value="1"/>
</dbReference>
<dbReference type="CDD" id="cd04301">
    <property type="entry name" value="NAT_SF"/>
    <property type="match status" value="1"/>
</dbReference>
<reference evidence="4 5" key="1">
    <citation type="submission" date="2018-11" db="EMBL/GenBank/DDBJ databases">
        <title>Draft genome of Simplicispira Flexivirga sp. BO-16.</title>
        <authorList>
            <person name="Im W.T."/>
        </authorList>
    </citation>
    <scope>NUCLEOTIDE SEQUENCE [LARGE SCALE GENOMIC DNA]</scope>
    <source>
        <strain evidence="4 5">BO-16</strain>
    </source>
</reference>
<accession>A0A3M9M2V8</accession>
<dbReference type="InterPro" id="IPR050832">
    <property type="entry name" value="Bact_Acetyltransf"/>
</dbReference>
<dbReference type="EMBL" id="RJJQ01000020">
    <property type="protein sequence ID" value="RNI19475.1"/>
    <property type="molecule type" value="Genomic_DNA"/>
</dbReference>
<dbReference type="AlphaFoldDB" id="A0A3M9M2V8"/>
<protein>
    <submittedName>
        <fullName evidence="4">GNAT family N-acetyltransferase</fullName>
    </submittedName>
</protein>
<dbReference type="InterPro" id="IPR016181">
    <property type="entry name" value="Acyl_CoA_acyltransferase"/>
</dbReference>
<dbReference type="PANTHER" id="PTHR43877:SF1">
    <property type="entry name" value="ACETYLTRANSFERASE"/>
    <property type="match status" value="1"/>
</dbReference>
<sequence>MTIQQFRPEHVAPLGALFAGLPEGDRTFIKEDVSSASVAAWPDAPGWRWVDVAGDGAIDGFAALLPLSGWSDHVAELRLVVAPRARGRGIGRLLAQHAVTAAIRLGLLKVVVELPAVQERTTEMFLGLGFSGEALLRDHFRDRDGNLQDLIMLAYLGEEHLATLAAVGIDDLVEGH</sequence>
<dbReference type="SUPFAM" id="SSF55729">
    <property type="entry name" value="Acyl-CoA N-acyltransferases (Nat)"/>
    <property type="match status" value="1"/>
</dbReference>
<name>A0A3M9M2V8_9MICO</name>
<evidence type="ECO:0000259" key="3">
    <source>
        <dbReference type="PROSITE" id="PS51186"/>
    </source>
</evidence>
<dbReference type="PROSITE" id="PS51186">
    <property type="entry name" value="GNAT"/>
    <property type="match status" value="1"/>
</dbReference>
<evidence type="ECO:0000313" key="4">
    <source>
        <dbReference type="EMBL" id="RNI19475.1"/>
    </source>
</evidence>
<feature type="domain" description="N-acetyltransferase" evidence="3">
    <location>
        <begin position="1"/>
        <end position="157"/>
    </location>
</feature>
<dbReference type="Pfam" id="PF00583">
    <property type="entry name" value="Acetyltransf_1"/>
    <property type="match status" value="1"/>
</dbReference>